<feature type="compositionally biased region" description="Low complexity" evidence="1">
    <location>
        <begin position="31"/>
        <end position="41"/>
    </location>
</feature>
<dbReference type="PANTHER" id="PTHR30189">
    <property type="entry name" value="LPS-ASSEMBLY PROTEIN"/>
    <property type="match status" value="1"/>
</dbReference>
<dbReference type="GO" id="GO:0015920">
    <property type="term" value="P:lipopolysaccharide transport"/>
    <property type="evidence" value="ECO:0007669"/>
    <property type="project" value="InterPro"/>
</dbReference>
<gene>
    <name evidence="4" type="primary">lptD</name>
    <name evidence="4" type="ORF">GMPD_33640</name>
    <name evidence="5" type="ORF">M1B72_16945</name>
</gene>
<keyword evidence="7" id="KW-1185">Reference proteome</keyword>
<dbReference type="InterPro" id="IPR050218">
    <property type="entry name" value="LptD"/>
</dbReference>
<dbReference type="Pfam" id="PF04453">
    <property type="entry name" value="LptD"/>
    <property type="match status" value="1"/>
</dbReference>
<dbReference type="HAMAP" id="MF_01411">
    <property type="entry name" value="LPS_assembly_LptD"/>
    <property type="match status" value="1"/>
</dbReference>
<dbReference type="Proteomes" id="UP000831485">
    <property type="component" value="Chromosome"/>
</dbReference>
<evidence type="ECO:0000313" key="4">
    <source>
        <dbReference type="EMBL" id="GFO65445.1"/>
    </source>
</evidence>
<reference evidence="5" key="3">
    <citation type="submission" date="2022-04" db="EMBL/GenBank/DDBJ databases">
        <authorList>
            <person name="Liu G."/>
        </authorList>
    </citation>
    <scope>NUCLEOTIDE SEQUENCE</scope>
    <source>
        <strain evidence="5">RG22</strain>
    </source>
</reference>
<dbReference type="InterPro" id="IPR007543">
    <property type="entry name" value="LptD_C"/>
</dbReference>
<reference evidence="4" key="2">
    <citation type="journal article" date="2021" name="Int. J. Syst. Evol. Microbiol.">
        <title>Geomonas silvestris sp. nov., Geomonas paludis sp. nov. and Geomonas limicola sp. nov., isolated from terrestrial environments, and emended description of the genus Geomonas.</title>
        <authorList>
            <person name="Itoh H."/>
            <person name="Xu Z."/>
            <person name="Masuda Y."/>
            <person name="Ushijima N."/>
            <person name="Hayakawa C."/>
            <person name="Shiratori Y."/>
            <person name="Senoo K."/>
        </authorList>
    </citation>
    <scope>NUCLEOTIDE SEQUENCE</scope>
    <source>
        <strain evidence="4">Red736</strain>
    </source>
</reference>
<name>A0A6V8MYX0_9BACT</name>
<evidence type="ECO:0000313" key="5">
    <source>
        <dbReference type="EMBL" id="UPU35123.1"/>
    </source>
</evidence>
<dbReference type="Gene3D" id="2.60.450.10">
    <property type="entry name" value="Lipopolysaccharide (LPS) transport protein A like domain"/>
    <property type="match status" value="1"/>
</dbReference>
<proteinExistence type="inferred from homology"/>
<evidence type="ECO:0000256" key="2">
    <source>
        <dbReference type="SAM" id="SignalP"/>
    </source>
</evidence>
<dbReference type="InterPro" id="IPR020889">
    <property type="entry name" value="LipoPS_assembly_LptD"/>
</dbReference>
<evidence type="ECO:0000313" key="7">
    <source>
        <dbReference type="Proteomes" id="UP000831485"/>
    </source>
</evidence>
<dbReference type="Proteomes" id="UP000568888">
    <property type="component" value="Unassembled WGS sequence"/>
</dbReference>
<keyword evidence="2" id="KW-0732">Signal</keyword>
<dbReference type="EMBL" id="CP096574">
    <property type="protein sequence ID" value="UPU35123.1"/>
    <property type="molecule type" value="Genomic_DNA"/>
</dbReference>
<organism evidence="4 6">
    <name type="scientific">Geomonas paludis</name>
    <dbReference type="NCBI Taxonomy" id="2740185"/>
    <lineage>
        <taxon>Bacteria</taxon>
        <taxon>Pseudomonadati</taxon>
        <taxon>Thermodesulfobacteriota</taxon>
        <taxon>Desulfuromonadia</taxon>
        <taxon>Geobacterales</taxon>
        <taxon>Geobacteraceae</taxon>
        <taxon>Geomonas</taxon>
    </lineage>
</organism>
<dbReference type="PANTHER" id="PTHR30189:SF1">
    <property type="entry name" value="LPS-ASSEMBLY PROTEIN LPTD"/>
    <property type="match status" value="1"/>
</dbReference>
<evidence type="ECO:0000256" key="1">
    <source>
        <dbReference type="SAM" id="MobiDB-lite"/>
    </source>
</evidence>
<dbReference type="GO" id="GO:1990351">
    <property type="term" value="C:transporter complex"/>
    <property type="evidence" value="ECO:0007669"/>
    <property type="project" value="TreeGrafter"/>
</dbReference>
<dbReference type="RefSeq" id="WP_183349538.1">
    <property type="nucleotide sequence ID" value="NZ_BLXY01000009.1"/>
</dbReference>
<feature type="chain" id="PRO_5039885430" evidence="2">
    <location>
        <begin position="23"/>
        <end position="710"/>
    </location>
</feature>
<feature type="signal peptide" evidence="2">
    <location>
        <begin position="1"/>
        <end position="22"/>
    </location>
</feature>
<sequence>MKPAKALWLVTYLLLSAPLAHGKDNAMSFSKAPPAQKAAPADNGGTPEKAVLPGKEVTLKADSLYVDTPNDSYNAEGNVQILQGGASLLADSVIYRRLTGDALAEGDVLLERGGDTMKGEQLSLNLLTQKGELVNGELFIKKSNFRLRAPRLLKTGDEDYRVEHGIFTTCDGDHPSWRFEAKKVDVTLDEYATARNAVFYVDDVPIFYTPYLIFPANTERQSGLMIPKLGFSSKKGFYLDQPYYWAIDPSQEATFDLDLESSRGVGAGVDYRYLRPNDSQGRLRAFGIYDTNASKFRGELQQKHLELPTPELTLASTVHLVSDRKYYLDYGEFSGEYNRQLLESSVSFDRRWQRYGLFGALTYDQDLEAPNNRATLQRLPTFGFIAAGEKVGPVFLSMDSSLTNFEHAVGPTGQRLVLHPRVSYYAKPAGIIDFSLFGAFQQRLYNAHGDTPETGWRQIGQADGGGALSLPLERIYDNGTLRHLLVPSLQYNYVQRRSDEDLPFFDYGDRVLGQSIAYWSVANTFTRKYVREGMPDEYRDILYLKLSQGYQFSGQRRDLLTLVDEGNHLTDLMLESVITPVKDLSLLVDGRYNMTDNVLSTANLGLQVKGEGRNQASLTYRHSRDELNYLGAGVTFPLTSQITADLLGRYSFDKGGFLESRYALEYRQQCWSVILAYSDRVSSHQVSGEKQFTINFSLAGLGSLGPIQTF</sequence>
<feature type="domain" description="LptD C-terminal" evidence="3">
    <location>
        <begin position="296"/>
        <end position="639"/>
    </location>
</feature>
<evidence type="ECO:0000313" key="6">
    <source>
        <dbReference type="Proteomes" id="UP000568888"/>
    </source>
</evidence>
<dbReference type="GO" id="GO:0009279">
    <property type="term" value="C:cell outer membrane"/>
    <property type="evidence" value="ECO:0007669"/>
    <property type="project" value="InterPro"/>
</dbReference>
<protein>
    <submittedName>
        <fullName evidence="4 5">LPS-assembly protein LptD</fullName>
    </submittedName>
</protein>
<evidence type="ECO:0000259" key="3">
    <source>
        <dbReference type="Pfam" id="PF04453"/>
    </source>
</evidence>
<dbReference type="GO" id="GO:0043165">
    <property type="term" value="P:Gram-negative-bacterium-type cell outer membrane assembly"/>
    <property type="evidence" value="ECO:0007669"/>
    <property type="project" value="InterPro"/>
</dbReference>
<dbReference type="EMBL" id="BLXY01000009">
    <property type="protein sequence ID" value="GFO65445.1"/>
    <property type="molecule type" value="Genomic_DNA"/>
</dbReference>
<dbReference type="AlphaFoldDB" id="A0A6V8MYX0"/>
<reference evidence="6" key="1">
    <citation type="submission" date="2020-06" db="EMBL/GenBank/DDBJ databases">
        <title>Draft genomic sequecing of Geomonas sp. Red736.</title>
        <authorList>
            <person name="Itoh H."/>
            <person name="Xu Z.X."/>
            <person name="Ushijima N."/>
            <person name="Masuda Y."/>
            <person name="Shiratori Y."/>
            <person name="Senoo K."/>
        </authorList>
    </citation>
    <scope>NUCLEOTIDE SEQUENCE [LARGE SCALE GENOMIC DNA]</scope>
    <source>
        <strain evidence="6">Red736</strain>
    </source>
</reference>
<feature type="region of interest" description="Disordered" evidence="1">
    <location>
        <begin position="28"/>
        <end position="50"/>
    </location>
</feature>
<accession>A0A6V8MYX0</accession>